<proteinExistence type="predicted"/>
<evidence type="ECO:0000313" key="2">
    <source>
        <dbReference type="EMBL" id="QHQ36044.1"/>
    </source>
</evidence>
<dbReference type="InterPro" id="IPR017516">
    <property type="entry name" value="AbrB_dup"/>
</dbReference>
<feature type="transmembrane region" description="Helical" evidence="1">
    <location>
        <begin position="32"/>
        <end position="52"/>
    </location>
</feature>
<dbReference type="PIRSF" id="PIRSF038991">
    <property type="entry name" value="Protein_AbrB"/>
    <property type="match status" value="1"/>
</dbReference>
<keyword evidence="1" id="KW-1133">Transmembrane helix</keyword>
<dbReference type="InterPro" id="IPR007820">
    <property type="entry name" value="AbrB_fam"/>
</dbReference>
<feature type="transmembrane region" description="Helical" evidence="1">
    <location>
        <begin position="7"/>
        <end position="26"/>
    </location>
</feature>
<protein>
    <submittedName>
        <fullName evidence="2">AbrB family transcriptional regulator</fullName>
    </submittedName>
</protein>
<feature type="transmembrane region" description="Helical" evidence="1">
    <location>
        <begin position="288"/>
        <end position="310"/>
    </location>
</feature>
<keyword evidence="1" id="KW-0812">Transmembrane</keyword>
<dbReference type="EMBL" id="CP046620">
    <property type="protein sequence ID" value="QHQ36044.1"/>
    <property type="molecule type" value="Genomic_DNA"/>
</dbReference>
<feature type="transmembrane region" description="Helical" evidence="1">
    <location>
        <begin position="205"/>
        <end position="224"/>
    </location>
</feature>
<dbReference type="GO" id="GO:0010468">
    <property type="term" value="P:regulation of gene expression"/>
    <property type="evidence" value="ECO:0007669"/>
    <property type="project" value="InterPro"/>
</dbReference>
<evidence type="ECO:0000313" key="3">
    <source>
        <dbReference type="Proteomes" id="UP000464495"/>
    </source>
</evidence>
<dbReference type="Proteomes" id="UP000464495">
    <property type="component" value="Chromosome"/>
</dbReference>
<evidence type="ECO:0000256" key="1">
    <source>
        <dbReference type="SAM" id="Phobius"/>
    </source>
</evidence>
<feature type="transmembrane region" description="Helical" evidence="1">
    <location>
        <begin position="230"/>
        <end position="248"/>
    </location>
</feature>
<feature type="transmembrane region" description="Helical" evidence="1">
    <location>
        <begin position="85"/>
        <end position="105"/>
    </location>
</feature>
<gene>
    <name evidence="2" type="ORF">GO499_13105</name>
</gene>
<dbReference type="PANTHER" id="PTHR38457">
    <property type="entry name" value="REGULATOR ABRB-RELATED"/>
    <property type="match status" value="1"/>
</dbReference>
<organism evidence="2 3">
    <name type="scientific">Algicella marina</name>
    <dbReference type="NCBI Taxonomy" id="2683284"/>
    <lineage>
        <taxon>Bacteria</taxon>
        <taxon>Pseudomonadati</taxon>
        <taxon>Pseudomonadota</taxon>
        <taxon>Alphaproteobacteria</taxon>
        <taxon>Rhodobacterales</taxon>
        <taxon>Paracoccaceae</taxon>
        <taxon>Algicella</taxon>
    </lineage>
</organism>
<dbReference type="AlphaFoldDB" id="A0A6P1SZC9"/>
<dbReference type="PANTHER" id="PTHR38457:SF1">
    <property type="entry name" value="REGULATOR ABRB-RELATED"/>
    <property type="match status" value="1"/>
</dbReference>
<dbReference type="KEGG" id="amaq:GO499_13105"/>
<keyword evidence="1" id="KW-0472">Membrane</keyword>
<keyword evidence="3" id="KW-1185">Reference proteome</keyword>
<feature type="transmembrane region" description="Helical" evidence="1">
    <location>
        <begin position="317"/>
        <end position="337"/>
    </location>
</feature>
<dbReference type="Pfam" id="PF05145">
    <property type="entry name" value="AbrB"/>
    <property type="match status" value="1"/>
</dbReference>
<sequence>MPSNPLLRTLIALCLGAIGATIGYFLHLPVYLLTGPAIFITILGLAGLQLSLDSRFRDAAFVVIGISIGAGITEEATAAVLTWPLAFVALAIMLWAILFFSRAMLTRWFGDNRKTAILASSPGHLSFVISMGMDAGADVVRISVVQSVRLLALTLVVPFAALFLGIEVNASFTSADGTMSLPILAAILAVSLALGFALKRTGLPAPLLLGGLFTSTAAHASGIVHGGLPAWVALPAFCIMGTLIGSRFSGITLATLRQCFAAGVAITCVSVSLAFVAAVPVSRLLDMPVAHVLIAFAPGGLETMIAMGIVLGANPGFTAAAHVMRLLILTVLVPAMLGRKKPEAEPET</sequence>
<name>A0A6P1SZC9_9RHOB</name>
<dbReference type="RefSeq" id="WP_161862600.1">
    <property type="nucleotide sequence ID" value="NZ_CP046620.1"/>
</dbReference>
<accession>A0A6P1SZC9</accession>
<dbReference type="NCBIfam" id="TIGR03082">
    <property type="entry name" value="Gneg_AbrB_dup"/>
    <property type="match status" value="2"/>
</dbReference>
<feature type="transmembrane region" description="Helical" evidence="1">
    <location>
        <begin position="59"/>
        <end position="79"/>
    </location>
</feature>
<feature type="transmembrane region" description="Helical" evidence="1">
    <location>
        <begin position="178"/>
        <end position="198"/>
    </location>
</feature>
<reference evidence="2 3" key="1">
    <citation type="submission" date="2019-12" db="EMBL/GenBank/DDBJ databases">
        <title>Complete genome sequence of Algicella marina strain 9Alg 56(T) isolated from the red alga Tichocarpus crinitus.</title>
        <authorList>
            <person name="Kim S.-G."/>
            <person name="Nedashkovskaya O.I."/>
        </authorList>
    </citation>
    <scope>NUCLEOTIDE SEQUENCE [LARGE SCALE GENOMIC DNA]</scope>
    <source>
        <strain evidence="2 3">9Alg 56</strain>
    </source>
</reference>
<dbReference type="GO" id="GO:0016020">
    <property type="term" value="C:membrane"/>
    <property type="evidence" value="ECO:0007669"/>
    <property type="project" value="InterPro"/>
</dbReference>
<feature type="transmembrane region" description="Helical" evidence="1">
    <location>
        <begin position="260"/>
        <end position="282"/>
    </location>
</feature>
<feature type="transmembrane region" description="Helical" evidence="1">
    <location>
        <begin position="150"/>
        <end position="172"/>
    </location>
</feature>